<keyword evidence="9" id="KW-0560">Oxidoreductase</keyword>
<keyword evidence="2" id="KW-0004">4Fe-4S</keyword>
<dbReference type="PROSITE" id="PS51918">
    <property type="entry name" value="RADICAL_SAM"/>
    <property type="match status" value="1"/>
</dbReference>
<dbReference type="InterPro" id="IPR006638">
    <property type="entry name" value="Elp3/MiaA/NifB-like_rSAM"/>
</dbReference>
<dbReference type="InterPro" id="IPR058240">
    <property type="entry name" value="rSAM_sf"/>
</dbReference>
<dbReference type="EMBL" id="VSSQ01015787">
    <property type="protein sequence ID" value="MPM56506.1"/>
    <property type="molecule type" value="Genomic_DNA"/>
</dbReference>
<dbReference type="SUPFAM" id="SSF102114">
    <property type="entry name" value="Radical SAM enzymes"/>
    <property type="match status" value="1"/>
</dbReference>
<dbReference type="GO" id="GO:0046872">
    <property type="term" value="F:metal ion binding"/>
    <property type="evidence" value="ECO:0007669"/>
    <property type="project" value="UniProtKB-KW"/>
</dbReference>
<keyword evidence="6" id="KW-0411">Iron-sulfur</keyword>
<dbReference type="InterPro" id="IPR034422">
    <property type="entry name" value="HydE/PylB-like"/>
</dbReference>
<dbReference type="InterPro" id="IPR013785">
    <property type="entry name" value="Aldolase_TIM"/>
</dbReference>
<dbReference type="GO" id="GO:0016491">
    <property type="term" value="F:oxidoreductase activity"/>
    <property type="evidence" value="ECO:0007669"/>
    <property type="project" value="UniProtKB-KW"/>
</dbReference>
<dbReference type="GO" id="GO:0051539">
    <property type="term" value="F:4 iron, 4 sulfur cluster binding"/>
    <property type="evidence" value="ECO:0007669"/>
    <property type="project" value="UniProtKB-KW"/>
</dbReference>
<organism evidence="9">
    <name type="scientific">bioreactor metagenome</name>
    <dbReference type="NCBI Taxonomy" id="1076179"/>
    <lineage>
        <taxon>unclassified sequences</taxon>
        <taxon>metagenomes</taxon>
        <taxon>ecological metagenomes</taxon>
    </lineage>
</organism>
<dbReference type="InterPro" id="IPR024021">
    <property type="entry name" value="FeFe-hyd_HydE_rSAM"/>
</dbReference>
<evidence type="ECO:0000259" key="8">
    <source>
        <dbReference type="PROSITE" id="PS51918"/>
    </source>
</evidence>
<dbReference type="SMART" id="SM00729">
    <property type="entry name" value="Elp3"/>
    <property type="match status" value="1"/>
</dbReference>
<protein>
    <submittedName>
        <fullName evidence="9">[FeFe] hydrogenase maturase subunit HydE</fullName>
        <ecNumber evidence="9">1.8.-.-</ecNumber>
    </submittedName>
</protein>
<dbReference type="InterPro" id="IPR010722">
    <property type="entry name" value="BATS_dom"/>
</dbReference>
<dbReference type="NCBIfam" id="TIGR03956">
    <property type="entry name" value="rSAM_HydE"/>
    <property type="match status" value="1"/>
</dbReference>
<keyword evidence="3" id="KW-0949">S-adenosyl-L-methionine</keyword>
<comment type="caution">
    <text evidence="9">The sequence shown here is derived from an EMBL/GenBank/DDBJ whole genome shotgun (WGS) entry which is preliminary data.</text>
</comment>
<evidence type="ECO:0000256" key="3">
    <source>
        <dbReference type="ARBA" id="ARBA00022691"/>
    </source>
</evidence>
<gene>
    <name evidence="9" type="ORF">SDC9_103312</name>
</gene>
<dbReference type="PANTHER" id="PTHR43726">
    <property type="entry name" value="3-METHYLORNITHINE SYNTHASE"/>
    <property type="match status" value="1"/>
</dbReference>
<dbReference type="Pfam" id="PF04055">
    <property type="entry name" value="Radical_SAM"/>
    <property type="match status" value="1"/>
</dbReference>
<dbReference type="SFLD" id="SFLDS00029">
    <property type="entry name" value="Radical_SAM"/>
    <property type="match status" value="1"/>
</dbReference>
<dbReference type="GO" id="GO:0042364">
    <property type="term" value="P:water-soluble vitamin biosynthetic process"/>
    <property type="evidence" value="ECO:0007669"/>
    <property type="project" value="UniProtKB-ARBA"/>
</dbReference>
<evidence type="ECO:0000256" key="4">
    <source>
        <dbReference type="ARBA" id="ARBA00022723"/>
    </source>
</evidence>
<dbReference type="SMART" id="SM00876">
    <property type="entry name" value="BATS"/>
    <property type="match status" value="1"/>
</dbReference>
<evidence type="ECO:0000256" key="7">
    <source>
        <dbReference type="ARBA" id="ARBA00034078"/>
    </source>
</evidence>
<comment type="cofactor">
    <cofactor evidence="1">
        <name>[4Fe-4S] cluster</name>
        <dbReference type="ChEBI" id="CHEBI:49883"/>
    </cofactor>
</comment>
<evidence type="ECO:0000256" key="6">
    <source>
        <dbReference type="ARBA" id="ARBA00023014"/>
    </source>
</evidence>
<dbReference type="GO" id="GO:0044272">
    <property type="term" value="P:sulfur compound biosynthetic process"/>
    <property type="evidence" value="ECO:0007669"/>
    <property type="project" value="UniProtKB-ARBA"/>
</dbReference>
<dbReference type="SFLD" id="SFLDG01280">
    <property type="entry name" value="HydE/PylB-like"/>
    <property type="match status" value="1"/>
</dbReference>
<evidence type="ECO:0000313" key="9">
    <source>
        <dbReference type="EMBL" id="MPM56506.1"/>
    </source>
</evidence>
<evidence type="ECO:0000256" key="2">
    <source>
        <dbReference type="ARBA" id="ARBA00022485"/>
    </source>
</evidence>
<dbReference type="AlphaFoldDB" id="A0A645AUF5"/>
<dbReference type="Gene3D" id="3.20.20.70">
    <property type="entry name" value="Aldolase class I"/>
    <property type="match status" value="1"/>
</dbReference>
<evidence type="ECO:0000256" key="5">
    <source>
        <dbReference type="ARBA" id="ARBA00023004"/>
    </source>
</evidence>
<dbReference type="SFLD" id="SFLDG01060">
    <property type="entry name" value="BATS_domain_containing"/>
    <property type="match status" value="1"/>
</dbReference>
<accession>A0A645AUF5</accession>
<dbReference type="PANTHER" id="PTHR43726:SF1">
    <property type="entry name" value="BIOTIN SYNTHASE"/>
    <property type="match status" value="1"/>
</dbReference>
<dbReference type="GO" id="GO:0016740">
    <property type="term" value="F:transferase activity"/>
    <property type="evidence" value="ECO:0007669"/>
    <property type="project" value="TreeGrafter"/>
</dbReference>
<name>A0A645AUF5_9ZZZZ</name>
<feature type="domain" description="Radical SAM core" evidence="8">
    <location>
        <begin position="64"/>
        <end position="286"/>
    </location>
</feature>
<dbReference type="PIRSF" id="PIRSF004762">
    <property type="entry name" value="CHP00423"/>
    <property type="match status" value="1"/>
</dbReference>
<comment type="cofactor">
    <cofactor evidence="7">
        <name>[2Fe-2S] cluster</name>
        <dbReference type="ChEBI" id="CHEBI:190135"/>
    </cofactor>
</comment>
<keyword evidence="4" id="KW-0479">Metal-binding</keyword>
<dbReference type="SFLD" id="SFLDF00348">
    <property type="entry name" value="FeFe_hydrogenase_maturase_(Hyd"/>
    <property type="match status" value="1"/>
</dbReference>
<dbReference type="InterPro" id="IPR007197">
    <property type="entry name" value="rSAM"/>
</dbReference>
<reference evidence="9" key="1">
    <citation type="submission" date="2019-08" db="EMBL/GenBank/DDBJ databases">
        <authorList>
            <person name="Kucharzyk K."/>
            <person name="Murdoch R.W."/>
            <person name="Higgins S."/>
            <person name="Loffler F."/>
        </authorList>
    </citation>
    <scope>NUCLEOTIDE SEQUENCE</scope>
</reference>
<keyword evidence="5" id="KW-0408">Iron</keyword>
<evidence type="ECO:0000256" key="1">
    <source>
        <dbReference type="ARBA" id="ARBA00001966"/>
    </source>
</evidence>
<proteinExistence type="predicted"/>
<dbReference type="EC" id="1.8.-.-" evidence="9"/>
<sequence>MTKYSIKNLIDKLYKENSLKYDELLYLFENIDNDLDDKLKENNVSNRSYLYKLACHTRDKYYDKKIFLRGLIEISNFCKNDCYYCGIRCSNKNIDRYRLTKSEILECCDIGYKIGYKTFVLKGGEDLYFDDKKMCDIISSIKSKYPDCAITLSLGEKSYETYNKYFLCGADRYLLRHETSSSSHYNKLHPSNLKLSNRKKCLNDLKKIGFQIGAGFMVDYPFQSNLDLVNDLIYLKNLNPHMVGIGPFIPHKDTIFKNYKHGNLEKTLLLLALTRLLLPSVLLPATTALASIDSNGRNLGLLAGCNVIMPNLSPYEFRSKYSLYNNKLSTGLEAFEYNKKLEENINNLNLKIEYSRGDNINWRRVKCL</sequence>